<gene>
    <name evidence="3" type="ORF">PDIGIT_LOCUS3968</name>
</gene>
<evidence type="ECO:0000256" key="2">
    <source>
        <dbReference type="SAM" id="Phobius"/>
    </source>
</evidence>
<feature type="compositionally biased region" description="Basic and acidic residues" evidence="1">
    <location>
        <begin position="1"/>
        <end position="10"/>
    </location>
</feature>
<feature type="region of interest" description="Disordered" evidence="1">
    <location>
        <begin position="1"/>
        <end position="95"/>
    </location>
</feature>
<comment type="caution">
    <text evidence="3">The sequence shown here is derived from an EMBL/GenBank/DDBJ whole genome shotgun (WGS) entry which is preliminary data.</text>
</comment>
<feature type="compositionally biased region" description="Low complexity" evidence="1">
    <location>
        <begin position="475"/>
        <end position="492"/>
    </location>
</feature>
<dbReference type="OrthoDB" id="4153178at2759"/>
<keyword evidence="2" id="KW-0472">Membrane</keyword>
<dbReference type="EMBL" id="CAOQHR010000002">
    <property type="protein sequence ID" value="CAI6328319.1"/>
    <property type="molecule type" value="Genomic_DNA"/>
</dbReference>
<feature type="compositionally biased region" description="Polar residues" evidence="1">
    <location>
        <begin position="120"/>
        <end position="138"/>
    </location>
</feature>
<feature type="region of interest" description="Disordered" evidence="1">
    <location>
        <begin position="114"/>
        <end position="283"/>
    </location>
</feature>
<feature type="compositionally biased region" description="Low complexity" evidence="1">
    <location>
        <begin position="180"/>
        <end position="227"/>
    </location>
</feature>
<dbReference type="Proteomes" id="UP001152607">
    <property type="component" value="Unassembled WGS sequence"/>
</dbReference>
<keyword evidence="2" id="KW-1133">Transmembrane helix</keyword>
<feature type="compositionally biased region" description="Basic residues" evidence="1">
    <location>
        <begin position="252"/>
        <end position="266"/>
    </location>
</feature>
<feature type="compositionally biased region" description="Polar residues" evidence="1">
    <location>
        <begin position="531"/>
        <end position="542"/>
    </location>
</feature>
<dbReference type="AlphaFoldDB" id="A0A9W4XMX4"/>
<evidence type="ECO:0000313" key="4">
    <source>
        <dbReference type="Proteomes" id="UP001152607"/>
    </source>
</evidence>
<evidence type="ECO:0008006" key="5">
    <source>
        <dbReference type="Google" id="ProtNLM"/>
    </source>
</evidence>
<feature type="region of interest" description="Disordered" evidence="1">
    <location>
        <begin position="531"/>
        <end position="553"/>
    </location>
</feature>
<feature type="compositionally biased region" description="Polar residues" evidence="1">
    <location>
        <begin position="357"/>
        <end position="368"/>
    </location>
</feature>
<feature type="compositionally biased region" description="Polar residues" evidence="1">
    <location>
        <begin position="376"/>
        <end position="392"/>
    </location>
</feature>
<feature type="transmembrane region" description="Helical" evidence="2">
    <location>
        <begin position="693"/>
        <end position="712"/>
    </location>
</feature>
<organism evidence="3 4">
    <name type="scientific">Periconia digitata</name>
    <dbReference type="NCBI Taxonomy" id="1303443"/>
    <lineage>
        <taxon>Eukaryota</taxon>
        <taxon>Fungi</taxon>
        <taxon>Dikarya</taxon>
        <taxon>Ascomycota</taxon>
        <taxon>Pezizomycotina</taxon>
        <taxon>Dothideomycetes</taxon>
        <taxon>Pleosporomycetidae</taxon>
        <taxon>Pleosporales</taxon>
        <taxon>Massarineae</taxon>
        <taxon>Periconiaceae</taxon>
        <taxon>Periconia</taxon>
    </lineage>
</organism>
<keyword evidence="2" id="KW-0812">Transmembrane</keyword>
<feature type="region of interest" description="Disordered" evidence="1">
    <location>
        <begin position="357"/>
        <end position="395"/>
    </location>
</feature>
<sequence length="716" mass="77907">MSASESRPDSDTPFLSPLASAPKFSPPSTRNVSPIRRPLHDRSNSQTNQFAGPTIRVVDDPGTDVYSKTPFPSEPSQILPPHNAPGYAFERRGPRVSEGGTVANAVAKLEATRTLVPKPLQNSKKAARHSASTSTSEADTFIASSFSPSSTRFSQASTPPSSPSARSSLVTGKELEPLEEVPSSPSRSTIRLIAPSTSASSEAPSESHALTPRASAASLASTASLGTPDTQVHHRRSSSNFVVLNDTPSTQGHRRTPSSPSSRKKQASSDNTPSRRPVSQASFAQSLAFSDITSISEQPRPSTRGTEIIHEARTTTLTSGTPINYPVVRAPSASSLWAESQELPSISSRMNNRNSQVHQWSSQLSTIHSESERASHSLSVRSFSQDGASNSGRGYIPHERHAVESIASSENVSASATDSSVAIPLPLFSPLTGPSHHDEKGSDEALDTVSPLQSPPLRMKRSGLLRRLDSDTRSTRSNSSSRPSSSQSDLSTFFTNSIPGWARVYYRKGERVSIGAPESLSDSSDNYRLHTAQSGRTTTPSEGNAPFGIYRPRNRPHERISQAESLYLSDELDNQEPYVIGRERLMSPPFTPRLRQDRRSQAQLSAWKAPSFDENFGSMLFSRQNRQIVLFCFGFLCPLLWMVAAVLPLPPDPTSKKPRDSQMDIERQLERNFGPVDDKSFKKATWWRNLNRVMSGLGTLLIGAIIALAILASRMK</sequence>
<name>A0A9W4XMX4_9PLEO</name>
<reference evidence="3" key="1">
    <citation type="submission" date="2023-01" db="EMBL/GenBank/DDBJ databases">
        <authorList>
            <person name="Van Ghelder C."/>
            <person name="Rancurel C."/>
        </authorList>
    </citation>
    <scope>NUCLEOTIDE SEQUENCE</scope>
    <source>
        <strain evidence="3">CNCM I-4278</strain>
    </source>
</reference>
<protein>
    <recommendedName>
        <fullName evidence="5">Serine-rich protein</fullName>
    </recommendedName>
</protein>
<accession>A0A9W4XMX4</accession>
<feature type="compositionally biased region" description="Low complexity" evidence="1">
    <location>
        <begin position="140"/>
        <end position="168"/>
    </location>
</feature>
<feature type="transmembrane region" description="Helical" evidence="2">
    <location>
        <begin position="628"/>
        <end position="649"/>
    </location>
</feature>
<evidence type="ECO:0000256" key="1">
    <source>
        <dbReference type="SAM" id="MobiDB-lite"/>
    </source>
</evidence>
<evidence type="ECO:0000313" key="3">
    <source>
        <dbReference type="EMBL" id="CAI6328319.1"/>
    </source>
</evidence>
<feature type="region of interest" description="Disordered" evidence="1">
    <location>
        <begin position="427"/>
        <end position="492"/>
    </location>
</feature>
<feature type="compositionally biased region" description="Polar residues" evidence="1">
    <location>
        <begin position="238"/>
        <end position="251"/>
    </location>
</feature>
<proteinExistence type="predicted"/>
<keyword evidence="4" id="KW-1185">Reference proteome</keyword>